<dbReference type="OrthoDB" id="21072at2759"/>
<keyword evidence="5" id="KW-0653">Protein transport</keyword>
<feature type="compositionally biased region" description="Low complexity" evidence="7">
    <location>
        <begin position="270"/>
        <end position="287"/>
    </location>
</feature>
<evidence type="ECO:0000256" key="6">
    <source>
        <dbReference type="ARBA" id="ARBA00023006"/>
    </source>
</evidence>
<dbReference type="InterPro" id="IPR039113">
    <property type="entry name" value="ATG29"/>
</dbReference>
<evidence type="ECO:0000256" key="1">
    <source>
        <dbReference type="ARBA" id="ARBA00004329"/>
    </source>
</evidence>
<evidence type="ECO:0000313" key="10">
    <source>
        <dbReference type="Proteomes" id="UP000620124"/>
    </source>
</evidence>
<keyword evidence="10" id="KW-1185">Reference proteome</keyword>
<feature type="compositionally biased region" description="Polar residues" evidence="7">
    <location>
        <begin position="177"/>
        <end position="186"/>
    </location>
</feature>
<evidence type="ECO:0000256" key="5">
    <source>
        <dbReference type="ARBA" id="ARBA00022927"/>
    </source>
</evidence>
<sequence>MPTSTAPNMRVVVQLPWNRPEHPLADPPRIEWTSEKADILWKVIERSRSTDNGGTDWKGLAAHLEVPLPYLLYRVHARFQEELRGLQDIPGVSSPSTALQNKPFDEFPFNEKHTVASRAVSRLNGSGSMSPSGRLPTPLGVRARLSSLGNNSPRPKKATSSSTITVQPPKKTHRPLSPTSSASSEGTDSEDEEAKKEEEAERNAEEQEALDRKLQELQQMVTNDALGLVSAASRSGTSGKGKAKETSRGRMRPGATAASPLQGSFRRDSYSSPLSVSSASSAQSIPDIPSPPPDSQSHSPMSRHLSPSSRHPNKSSSPPALSPRSALGQSHRRYGPLVERGVGEQGSNHGSEASSFSDISDTSLSASALESALLSNIRGNGSRISAFARSRLVGRGGH</sequence>
<dbReference type="PANTHER" id="PTHR40012">
    <property type="entry name" value="AUTOPHAGY-RELATED PROTEIN 29"/>
    <property type="match status" value="1"/>
</dbReference>
<dbReference type="PANTHER" id="PTHR40012:SF1">
    <property type="entry name" value="AUTOPHAGY-RELATED PROTEIN 29"/>
    <property type="match status" value="1"/>
</dbReference>
<reference evidence="9" key="1">
    <citation type="submission" date="2020-05" db="EMBL/GenBank/DDBJ databases">
        <title>Mycena genomes resolve the evolution of fungal bioluminescence.</title>
        <authorList>
            <person name="Tsai I.J."/>
        </authorList>
    </citation>
    <scope>NUCLEOTIDE SEQUENCE</scope>
    <source>
        <strain evidence="9">CCC161011</strain>
    </source>
</reference>
<evidence type="ECO:0000256" key="3">
    <source>
        <dbReference type="ARBA" id="ARBA00013784"/>
    </source>
</evidence>
<dbReference type="InterPro" id="IPR040666">
    <property type="entry name" value="Atg29_N"/>
</dbReference>
<dbReference type="Gene3D" id="1.10.10.2570">
    <property type="match status" value="1"/>
</dbReference>
<dbReference type="GO" id="GO:0000045">
    <property type="term" value="P:autophagosome assembly"/>
    <property type="evidence" value="ECO:0007669"/>
    <property type="project" value="InterPro"/>
</dbReference>
<dbReference type="Pfam" id="PF18388">
    <property type="entry name" value="ATG29_N"/>
    <property type="match status" value="1"/>
</dbReference>
<keyword evidence="6" id="KW-0072">Autophagy</keyword>
<dbReference type="GO" id="GO:0015031">
    <property type="term" value="P:protein transport"/>
    <property type="evidence" value="ECO:0007669"/>
    <property type="project" value="UniProtKB-KW"/>
</dbReference>
<dbReference type="Proteomes" id="UP000620124">
    <property type="component" value="Unassembled WGS sequence"/>
</dbReference>
<feature type="domain" description="Atg29 N-terminal" evidence="8">
    <location>
        <begin position="10"/>
        <end position="66"/>
    </location>
</feature>
<feature type="compositionally biased region" description="Low complexity" evidence="7">
    <location>
        <begin position="295"/>
        <end position="327"/>
    </location>
</feature>
<dbReference type="InterPro" id="IPR039362">
    <property type="entry name" value="ATG29_sf"/>
</dbReference>
<feature type="compositionally biased region" description="Polar residues" evidence="7">
    <location>
        <begin position="147"/>
        <end position="166"/>
    </location>
</feature>
<proteinExistence type="inferred from homology"/>
<feature type="compositionally biased region" description="Basic and acidic residues" evidence="7">
    <location>
        <begin position="193"/>
        <end position="215"/>
    </location>
</feature>
<evidence type="ECO:0000313" key="9">
    <source>
        <dbReference type="EMBL" id="KAF7365379.1"/>
    </source>
</evidence>
<evidence type="ECO:0000259" key="8">
    <source>
        <dbReference type="Pfam" id="PF18388"/>
    </source>
</evidence>
<name>A0A8H7D7Q8_9AGAR</name>
<comment type="similarity">
    <text evidence="2">Belongs to the ATG29 family.</text>
</comment>
<dbReference type="AlphaFoldDB" id="A0A8H7D7Q8"/>
<evidence type="ECO:0000256" key="4">
    <source>
        <dbReference type="ARBA" id="ARBA00022448"/>
    </source>
</evidence>
<evidence type="ECO:0000256" key="7">
    <source>
        <dbReference type="SAM" id="MobiDB-lite"/>
    </source>
</evidence>
<keyword evidence="4" id="KW-0813">Transport</keyword>
<feature type="region of interest" description="Disordered" evidence="7">
    <location>
        <begin position="122"/>
        <end position="361"/>
    </location>
</feature>
<comment type="subcellular location">
    <subcellularLocation>
        <location evidence="1">Preautophagosomal structure</location>
    </subcellularLocation>
</comment>
<evidence type="ECO:0000256" key="2">
    <source>
        <dbReference type="ARBA" id="ARBA00010082"/>
    </source>
</evidence>
<dbReference type="GO" id="GO:0000407">
    <property type="term" value="C:phagophore assembly site"/>
    <property type="evidence" value="ECO:0007669"/>
    <property type="project" value="UniProtKB-SubCell"/>
</dbReference>
<comment type="caution">
    <text evidence="9">The sequence shown here is derived from an EMBL/GenBank/DDBJ whole genome shotgun (WGS) entry which is preliminary data.</text>
</comment>
<gene>
    <name evidence="9" type="ORF">MVEN_00410200</name>
</gene>
<organism evidence="9 10">
    <name type="scientific">Mycena venus</name>
    <dbReference type="NCBI Taxonomy" id="2733690"/>
    <lineage>
        <taxon>Eukaryota</taxon>
        <taxon>Fungi</taxon>
        <taxon>Dikarya</taxon>
        <taxon>Basidiomycota</taxon>
        <taxon>Agaricomycotina</taxon>
        <taxon>Agaricomycetes</taxon>
        <taxon>Agaricomycetidae</taxon>
        <taxon>Agaricales</taxon>
        <taxon>Marasmiineae</taxon>
        <taxon>Mycenaceae</taxon>
        <taxon>Mycena</taxon>
    </lineage>
</organism>
<protein>
    <recommendedName>
        <fullName evidence="3">Autophagy-related protein 29</fullName>
    </recommendedName>
</protein>
<dbReference type="EMBL" id="JACAZI010000003">
    <property type="protein sequence ID" value="KAF7365379.1"/>
    <property type="molecule type" value="Genomic_DNA"/>
</dbReference>
<feature type="compositionally biased region" description="Low complexity" evidence="7">
    <location>
        <begin position="351"/>
        <end position="361"/>
    </location>
</feature>
<accession>A0A8H7D7Q8</accession>